<dbReference type="GO" id="GO:0016787">
    <property type="term" value="F:hydrolase activity"/>
    <property type="evidence" value="ECO:0007669"/>
    <property type="project" value="UniProtKB-KW"/>
</dbReference>
<dbReference type="CDD" id="cd02603">
    <property type="entry name" value="HAD_sEH-N_like"/>
    <property type="match status" value="1"/>
</dbReference>
<dbReference type="InterPro" id="IPR023214">
    <property type="entry name" value="HAD_sf"/>
</dbReference>
<dbReference type="RefSeq" id="WP_091506779.1">
    <property type="nucleotide sequence ID" value="NZ_FOLE01000001.1"/>
</dbReference>
<dbReference type="InterPro" id="IPR036412">
    <property type="entry name" value="HAD-like_sf"/>
</dbReference>
<accession>A0A1I1E343</accession>
<dbReference type="Pfam" id="PF00702">
    <property type="entry name" value="Hydrolase"/>
    <property type="match status" value="1"/>
</dbReference>
<dbReference type="EMBL" id="FOLE01000001">
    <property type="protein sequence ID" value="SFB79638.1"/>
    <property type="molecule type" value="Genomic_DNA"/>
</dbReference>
<evidence type="ECO:0000313" key="2">
    <source>
        <dbReference type="Proteomes" id="UP000199514"/>
    </source>
</evidence>
<dbReference type="OrthoDB" id="9797415at2"/>
<dbReference type="InterPro" id="IPR006439">
    <property type="entry name" value="HAD-SF_hydro_IA"/>
</dbReference>
<proteinExistence type="predicted"/>
<evidence type="ECO:0000313" key="1">
    <source>
        <dbReference type="EMBL" id="SFB79638.1"/>
    </source>
</evidence>
<name>A0A1I1E343_9BACT</name>
<dbReference type="SFLD" id="SFLDS00003">
    <property type="entry name" value="Haloacid_Dehalogenase"/>
    <property type="match status" value="1"/>
</dbReference>
<reference evidence="1 2" key="1">
    <citation type="submission" date="2016-10" db="EMBL/GenBank/DDBJ databases">
        <authorList>
            <person name="de Groot N.N."/>
        </authorList>
    </citation>
    <scope>NUCLEOTIDE SEQUENCE [LARGE SCALE GENOMIC DNA]</scope>
    <source>
        <strain evidence="1 2">DSM 6793</strain>
    </source>
</reference>
<dbReference type="PANTHER" id="PTHR43611">
    <property type="entry name" value="ALPHA-D-GLUCOSE 1-PHOSPHATE PHOSPHATASE"/>
    <property type="match status" value="1"/>
</dbReference>
<dbReference type="SUPFAM" id="SSF56784">
    <property type="entry name" value="HAD-like"/>
    <property type="match status" value="1"/>
</dbReference>
<keyword evidence="1" id="KW-0378">Hydrolase</keyword>
<dbReference type="STRING" id="927664.SAMN05421780_101522"/>
<protein>
    <submittedName>
        <fullName evidence="1">Putative hydrolase of the HAD superfamily</fullName>
    </submittedName>
</protein>
<organism evidence="1 2">
    <name type="scientific">Flexibacter flexilis DSM 6793</name>
    <dbReference type="NCBI Taxonomy" id="927664"/>
    <lineage>
        <taxon>Bacteria</taxon>
        <taxon>Pseudomonadati</taxon>
        <taxon>Bacteroidota</taxon>
        <taxon>Cytophagia</taxon>
        <taxon>Cytophagales</taxon>
        <taxon>Flexibacteraceae</taxon>
        <taxon>Flexibacter</taxon>
    </lineage>
</organism>
<gene>
    <name evidence="1" type="ORF">SAMN05421780_101522</name>
</gene>
<keyword evidence="2" id="KW-1185">Reference proteome</keyword>
<dbReference type="AlphaFoldDB" id="A0A1I1E343"/>
<dbReference type="PANTHER" id="PTHR43611:SF3">
    <property type="entry name" value="FLAVIN MONONUCLEOTIDE HYDROLASE 1, CHLOROPLATIC"/>
    <property type="match status" value="1"/>
</dbReference>
<dbReference type="Gene3D" id="1.10.150.240">
    <property type="entry name" value="Putative phosphatase, domain 2"/>
    <property type="match status" value="1"/>
</dbReference>
<dbReference type="InterPro" id="IPR023198">
    <property type="entry name" value="PGP-like_dom2"/>
</dbReference>
<dbReference type="Gene3D" id="3.40.50.1000">
    <property type="entry name" value="HAD superfamily/HAD-like"/>
    <property type="match status" value="1"/>
</dbReference>
<dbReference type="Proteomes" id="UP000199514">
    <property type="component" value="Unassembled WGS sequence"/>
</dbReference>
<dbReference type="NCBIfam" id="TIGR01509">
    <property type="entry name" value="HAD-SF-IA-v3"/>
    <property type="match status" value="1"/>
</dbReference>
<sequence length="207" mass="23544">MGTFKNIIFDLGGVVLDIDYGIFSKAFTDLGAADFDKLYSQYKQHPLFDAFEMGLVMPAEFRPQLERLMGFRATPEAFDAAWNAIILNYPPDNLKLIRELRNQDKKVFVLSNTNLLHQQAFDALYRKTFGGSELAEIFDKAYYSHLVGMRKPNANIFELVLDENNLNPTETLFIDDTSLHTDTAARLGLHTIHLAKPKRITELGLLL</sequence>
<dbReference type="SFLD" id="SFLDG01129">
    <property type="entry name" value="C1.5:_HAD__Beta-PGM__Phosphata"/>
    <property type="match status" value="1"/>
</dbReference>